<feature type="region of interest" description="Disordered" evidence="1">
    <location>
        <begin position="60"/>
        <end position="80"/>
    </location>
</feature>
<reference evidence="2 3" key="1">
    <citation type="journal article" date="2018" name="PLoS Genet.">
        <title>Population sequencing reveals clonal diversity and ancestral inbreeding in the grapevine cultivar Chardonnay.</title>
        <authorList>
            <person name="Roach M.J."/>
            <person name="Johnson D.L."/>
            <person name="Bohlmann J."/>
            <person name="van Vuuren H.J."/>
            <person name="Jones S.J."/>
            <person name="Pretorius I.S."/>
            <person name="Schmidt S.A."/>
            <person name="Borneman A.R."/>
        </authorList>
    </citation>
    <scope>NUCLEOTIDE SEQUENCE [LARGE SCALE GENOMIC DNA]</scope>
    <source>
        <strain evidence="3">cv. Chardonnay</strain>
        <tissue evidence="2">Leaf</tissue>
    </source>
</reference>
<dbReference type="AlphaFoldDB" id="A0A438BST4"/>
<dbReference type="EMBL" id="QGNW01002631">
    <property type="protein sequence ID" value="RVW14034.1"/>
    <property type="molecule type" value="Genomic_DNA"/>
</dbReference>
<feature type="compositionally biased region" description="Basic and acidic residues" evidence="1">
    <location>
        <begin position="61"/>
        <end position="76"/>
    </location>
</feature>
<accession>A0A438BST4</accession>
<gene>
    <name evidence="2" type="ORF">CK203_109678</name>
</gene>
<dbReference type="Proteomes" id="UP000288805">
    <property type="component" value="Unassembled WGS sequence"/>
</dbReference>
<proteinExistence type="predicted"/>
<evidence type="ECO:0000313" key="3">
    <source>
        <dbReference type="Proteomes" id="UP000288805"/>
    </source>
</evidence>
<protein>
    <submittedName>
        <fullName evidence="2">Uncharacterized protein</fullName>
    </submittedName>
</protein>
<organism evidence="2 3">
    <name type="scientific">Vitis vinifera</name>
    <name type="common">Grape</name>
    <dbReference type="NCBI Taxonomy" id="29760"/>
    <lineage>
        <taxon>Eukaryota</taxon>
        <taxon>Viridiplantae</taxon>
        <taxon>Streptophyta</taxon>
        <taxon>Embryophyta</taxon>
        <taxon>Tracheophyta</taxon>
        <taxon>Spermatophyta</taxon>
        <taxon>Magnoliopsida</taxon>
        <taxon>eudicotyledons</taxon>
        <taxon>Gunneridae</taxon>
        <taxon>Pentapetalae</taxon>
        <taxon>rosids</taxon>
        <taxon>Vitales</taxon>
        <taxon>Vitaceae</taxon>
        <taxon>Viteae</taxon>
        <taxon>Vitis</taxon>
    </lineage>
</organism>
<sequence>MLDIKNMLEEYKFFNFMSELQGWDQTELRRQGVHDLPIVMAAADCLVDYKMGGAISTMQKSKSEGDRKVKADDKTSKKLGWKKHNKKSATVVKPVEKTTKFVQQSTQMAACFICNGPHRVRDCP</sequence>
<evidence type="ECO:0000313" key="2">
    <source>
        <dbReference type="EMBL" id="RVW14034.1"/>
    </source>
</evidence>
<evidence type="ECO:0000256" key="1">
    <source>
        <dbReference type="SAM" id="MobiDB-lite"/>
    </source>
</evidence>
<name>A0A438BST4_VITVI</name>
<comment type="caution">
    <text evidence="2">The sequence shown here is derived from an EMBL/GenBank/DDBJ whole genome shotgun (WGS) entry which is preliminary data.</text>
</comment>